<dbReference type="SUPFAM" id="SSF48452">
    <property type="entry name" value="TPR-like"/>
    <property type="match status" value="1"/>
</dbReference>
<dbReference type="InterPro" id="IPR019734">
    <property type="entry name" value="TPR_rpt"/>
</dbReference>
<dbReference type="InterPro" id="IPR011990">
    <property type="entry name" value="TPR-like_helical_dom_sf"/>
</dbReference>
<gene>
    <name evidence="3" type="ORF">NKG59_08780</name>
</gene>
<protein>
    <submittedName>
        <fullName evidence="3">Tetratricopeptide repeat protein</fullName>
    </submittedName>
</protein>
<name>A0AA41WU32_9RALS</name>
<dbReference type="SMART" id="SM00028">
    <property type="entry name" value="TPR"/>
    <property type="match status" value="2"/>
</dbReference>
<comment type="caution">
    <text evidence="3">The sequence shown here is derived from an EMBL/GenBank/DDBJ whole genome shotgun (WGS) entry which is preliminary data.</text>
</comment>
<accession>A0AA41WU32</accession>
<dbReference type="Proteomes" id="UP001162793">
    <property type="component" value="Unassembled WGS sequence"/>
</dbReference>
<dbReference type="Gene3D" id="1.25.40.10">
    <property type="entry name" value="Tetratricopeptide repeat domain"/>
    <property type="match status" value="1"/>
</dbReference>
<reference evidence="4" key="1">
    <citation type="journal article" date="2023" name="Front. Microbiol.">
        <title>Ralstonia chuxiongensis sp. nov., Ralstonia mojiangensis sp. nov., and Ralstonia soli sp. nov., isolated from tobacco fields, are three novel species in the family Burkholderiaceae.</title>
        <authorList>
            <person name="Lu C.H."/>
            <person name="Zhang Y.Y."/>
            <person name="Jiang N."/>
            <person name="Chen W."/>
            <person name="Shao X."/>
            <person name="Zhao Z.M."/>
            <person name="Lu W.L."/>
            <person name="Hu X."/>
            <person name="Xi Y.X."/>
            <person name="Zou S.Y."/>
            <person name="Wei Q.J."/>
            <person name="Lin Z.L."/>
            <person name="Gong L."/>
            <person name="Gai X.T."/>
            <person name="Zhang L.Q."/>
            <person name="Li J.Y."/>
            <person name="Jin Y."/>
            <person name="Xia Z.Y."/>
        </authorList>
    </citation>
    <scope>NUCLEOTIDE SEQUENCE [LARGE SCALE GENOMIC DNA]</scope>
    <source>
        <strain evidence="4">21YRMH01-3</strain>
    </source>
</reference>
<organism evidence="3 4">
    <name type="scientific">Ralstonia chuxiongensis</name>
    <dbReference type="NCBI Taxonomy" id="2957504"/>
    <lineage>
        <taxon>Bacteria</taxon>
        <taxon>Pseudomonadati</taxon>
        <taxon>Pseudomonadota</taxon>
        <taxon>Betaproteobacteria</taxon>
        <taxon>Burkholderiales</taxon>
        <taxon>Burkholderiaceae</taxon>
        <taxon>Ralstonia</taxon>
    </lineage>
</organism>
<evidence type="ECO:0000313" key="3">
    <source>
        <dbReference type="EMBL" id="MCP1172452.1"/>
    </source>
</evidence>
<feature type="chain" id="PRO_5041202299" evidence="2">
    <location>
        <begin position="24"/>
        <end position="390"/>
    </location>
</feature>
<dbReference type="AlphaFoldDB" id="A0AA41WU32"/>
<keyword evidence="4" id="KW-1185">Reference proteome</keyword>
<evidence type="ECO:0000256" key="2">
    <source>
        <dbReference type="SAM" id="SignalP"/>
    </source>
</evidence>
<sequence>MLSRLSAALLGAAFFCSALPVAARDWVAPNATLGRGAQVHQFVLIDSATGRPMPNARYRLFLPDHTIAGKPPQVGETDSVIFGTTDSAGRTAKVRLPKRYAAARWVLNPVVGNGELGESFRLVDSLGGAPIEGHPYLIDVVGEYLVCGHSSAGGYTAYVQSRESRTVHLENTVTFTRADDAWCAGEGRAIADSSNSQGAPDLYTQYLGTLTANAATLSEDLQSRIARKLMSVAIAARDDARIDLALDLQPVPEDRLNSYGYELVDAGLRVERGLSMIDAYLAKHPDDPFALDSKGWALYRLGRNDEALTWFDRSIAVFTQPDGDYEASDEAVREARAEGFAHKGEVLWKLGRADEAHDCFRQGLAMSPQNDVLNATLARLAVTLPTADAK</sequence>
<evidence type="ECO:0000256" key="1">
    <source>
        <dbReference type="PROSITE-ProRule" id="PRU00339"/>
    </source>
</evidence>
<proteinExistence type="predicted"/>
<dbReference type="EMBL" id="JAMYWC010000002">
    <property type="protein sequence ID" value="MCP1172452.1"/>
    <property type="molecule type" value="Genomic_DNA"/>
</dbReference>
<dbReference type="PROSITE" id="PS50005">
    <property type="entry name" value="TPR"/>
    <property type="match status" value="1"/>
</dbReference>
<feature type="signal peptide" evidence="2">
    <location>
        <begin position="1"/>
        <end position="23"/>
    </location>
</feature>
<feature type="repeat" description="TPR" evidence="1">
    <location>
        <begin position="337"/>
        <end position="370"/>
    </location>
</feature>
<evidence type="ECO:0000313" key="4">
    <source>
        <dbReference type="Proteomes" id="UP001162793"/>
    </source>
</evidence>
<keyword evidence="1" id="KW-0802">TPR repeat</keyword>
<dbReference type="Pfam" id="PF13432">
    <property type="entry name" value="TPR_16"/>
    <property type="match status" value="1"/>
</dbReference>
<keyword evidence="2" id="KW-0732">Signal</keyword>
<dbReference type="Pfam" id="PF13181">
    <property type="entry name" value="TPR_8"/>
    <property type="match status" value="1"/>
</dbReference>
<dbReference type="RefSeq" id="WP_045203668.1">
    <property type="nucleotide sequence ID" value="NZ_JAMYWC010000002.1"/>
</dbReference>